<dbReference type="GO" id="GO:0046872">
    <property type="term" value="F:metal ion binding"/>
    <property type="evidence" value="ECO:0007669"/>
    <property type="project" value="UniProtKB-KW"/>
</dbReference>
<evidence type="ECO:0000259" key="11">
    <source>
        <dbReference type="Pfam" id="PF26138"/>
    </source>
</evidence>
<dbReference type="GO" id="GO:0016787">
    <property type="term" value="F:hydrolase activity"/>
    <property type="evidence" value="ECO:0007669"/>
    <property type="project" value="UniProtKB-KW"/>
</dbReference>
<evidence type="ECO:0000256" key="9">
    <source>
        <dbReference type="SAM" id="Phobius"/>
    </source>
</evidence>
<gene>
    <name evidence="12" type="ORF">HanXRQr2_Chr17g0792061</name>
</gene>
<evidence type="ECO:0000256" key="7">
    <source>
        <dbReference type="ARBA" id="ARBA00023242"/>
    </source>
</evidence>
<keyword evidence="5" id="KW-0479">Metal-binding</keyword>
<dbReference type="PANTHER" id="PTHR22930:SF265">
    <property type="entry name" value="MYB_SANT-LIKE DOMAIN, HARBINGER TRANSPOSASE-DERIVED NUCLEASE DOMAIN-CONTAINING PROTEIN"/>
    <property type="match status" value="1"/>
</dbReference>
<dbReference type="PANTHER" id="PTHR22930">
    <property type="match status" value="1"/>
</dbReference>
<evidence type="ECO:0000256" key="6">
    <source>
        <dbReference type="ARBA" id="ARBA00022801"/>
    </source>
</evidence>
<dbReference type="Pfam" id="PF13359">
    <property type="entry name" value="DDE_Tnp_4"/>
    <property type="match status" value="1"/>
</dbReference>
<keyword evidence="7" id="KW-0539">Nucleus</keyword>
<evidence type="ECO:0000256" key="2">
    <source>
        <dbReference type="ARBA" id="ARBA00004123"/>
    </source>
</evidence>
<protein>
    <submittedName>
        <fullName evidence="12">Harbinger transposase-derived nuclease domain-containing protein</fullName>
    </submittedName>
</protein>
<comment type="similarity">
    <text evidence="3">Belongs to the HARBI1 family.</text>
</comment>
<keyword evidence="9" id="KW-0812">Transmembrane</keyword>
<reference evidence="12" key="1">
    <citation type="journal article" date="2017" name="Nature">
        <title>The sunflower genome provides insights into oil metabolism, flowering and Asterid evolution.</title>
        <authorList>
            <person name="Badouin H."/>
            <person name="Gouzy J."/>
            <person name="Grassa C.J."/>
            <person name="Murat F."/>
            <person name="Staton S.E."/>
            <person name="Cottret L."/>
            <person name="Lelandais-Briere C."/>
            <person name="Owens G.L."/>
            <person name="Carrere S."/>
            <person name="Mayjonade B."/>
            <person name="Legrand L."/>
            <person name="Gill N."/>
            <person name="Kane N.C."/>
            <person name="Bowers J.E."/>
            <person name="Hubner S."/>
            <person name="Bellec A."/>
            <person name="Berard A."/>
            <person name="Berges H."/>
            <person name="Blanchet N."/>
            <person name="Boniface M.C."/>
            <person name="Brunel D."/>
            <person name="Catrice O."/>
            <person name="Chaidir N."/>
            <person name="Claudel C."/>
            <person name="Donnadieu C."/>
            <person name="Faraut T."/>
            <person name="Fievet G."/>
            <person name="Helmstetter N."/>
            <person name="King M."/>
            <person name="Knapp S.J."/>
            <person name="Lai Z."/>
            <person name="Le Paslier M.C."/>
            <person name="Lippi Y."/>
            <person name="Lorenzon L."/>
            <person name="Mandel J.R."/>
            <person name="Marage G."/>
            <person name="Marchand G."/>
            <person name="Marquand E."/>
            <person name="Bret-Mestries E."/>
            <person name="Morien E."/>
            <person name="Nambeesan S."/>
            <person name="Nguyen T."/>
            <person name="Pegot-Espagnet P."/>
            <person name="Pouilly N."/>
            <person name="Raftis F."/>
            <person name="Sallet E."/>
            <person name="Schiex T."/>
            <person name="Thomas J."/>
            <person name="Vandecasteele C."/>
            <person name="Vares D."/>
            <person name="Vear F."/>
            <person name="Vautrin S."/>
            <person name="Crespi M."/>
            <person name="Mangin B."/>
            <person name="Burke J.M."/>
            <person name="Salse J."/>
            <person name="Munos S."/>
            <person name="Vincourt P."/>
            <person name="Rieseberg L.H."/>
            <person name="Langlade N.B."/>
        </authorList>
    </citation>
    <scope>NUCLEOTIDE SEQUENCE</scope>
    <source>
        <tissue evidence="12">Leaves</tissue>
    </source>
</reference>
<organism evidence="12 13">
    <name type="scientific">Helianthus annuus</name>
    <name type="common">Common sunflower</name>
    <dbReference type="NCBI Taxonomy" id="4232"/>
    <lineage>
        <taxon>Eukaryota</taxon>
        <taxon>Viridiplantae</taxon>
        <taxon>Streptophyta</taxon>
        <taxon>Embryophyta</taxon>
        <taxon>Tracheophyta</taxon>
        <taxon>Spermatophyta</taxon>
        <taxon>Magnoliopsida</taxon>
        <taxon>eudicotyledons</taxon>
        <taxon>Gunneridae</taxon>
        <taxon>Pentapetalae</taxon>
        <taxon>asterids</taxon>
        <taxon>campanulids</taxon>
        <taxon>Asterales</taxon>
        <taxon>Asteraceae</taxon>
        <taxon>Asteroideae</taxon>
        <taxon>Heliantheae alliance</taxon>
        <taxon>Heliantheae</taxon>
        <taxon>Helianthus</taxon>
    </lineage>
</organism>
<feature type="transmembrane region" description="Helical" evidence="9">
    <location>
        <begin position="172"/>
        <end position="191"/>
    </location>
</feature>
<evidence type="ECO:0000256" key="4">
    <source>
        <dbReference type="ARBA" id="ARBA00022722"/>
    </source>
</evidence>
<dbReference type="InterPro" id="IPR045249">
    <property type="entry name" value="HARBI1-like"/>
</dbReference>
<sequence length="555" mass="64705">MDVECTQVDSPGKGVSEESSIRSQKKEKGEKRKHKATLESQLIEVGEDISKLAKMMIEKHTLSDDMDACLEKLETLGWDESDAKYETALLLFGESADLRKLWVRLKPQNCEKWVKNAGAKCYVMDVMFRMLCYGCYVLDVMFRMLCYGCYVLDVMFWMLRLFMYLMDPDDEIIVIMIFCWYWVSLASRINVERIRDLNSALTGHEYTQELLHGTSTQCHEMMRLSRDAFILLCNHFKQKNWVQSSRSISLEEKLAMFLMVIGHNERFQMVKRRFQHSTETIHRCFHEVLKAMMNFAREVIVPTSSNVSANNSERHRRLKEIFPGAIGALDGTLIHAIVPVDQQTRYRGRGKGECFQNVLAICDFDMIFTFVWAGWEGIAHDSRVLKEVAFNPNSGFPFPPPDKYYLCDAAYTNTRGFMTPYRGTRYWLADFRRQRALTKEERFNHAHAQLRNVIERAYGVLKARFPILKQMAPFSFPIQRDIVIACFAVHNFIRKCNIYDQLFMDYDENTMFHEMQSGENDGLLVQDIEWGSQGIDYMTSLRNQIANQLLSNESN</sequence>
<dbReference type="Gramene" id="mRNA:HanXRQr2_Chr17g0792061">
    <property type="protein sequence ID" value="mRNA:HanXRQr2_Chr17g0792061"/>
    <property type="gene ID" value="HanXRQr2_Chr17g0792061"/>
</dbReference>
<evidence type="ECO:0000256" key="8">
    <source>
        <dbReference type="SAM" id="MobiDB-lite"/>
    </source>
</evidence>
<dbReference type="InterPro" id="IPR058353">
    <property type="entry name" value="DUF8040"/>
</dbReference>
<feature type="region of interest" description="Disordered" evidence="8">
    <location>
        <begin position="1"/>
        <end position="35"/>
    </location>
</feature>
<evidence type="ECO:0000256" key="5">
    <source>
        <dbReference type="ARBA" id="ARBA00022723"/>
    </source>
</evidence>
<keyword evidence="13" id="KW-1185">Reference proteome</keyword>
<evidence type="ECO:0000259" key="10">
    <source>
        <dbReference type="Pfam" id="PF13359"/>
    </source>
</evidence>
<accession>A0A9K3DFE0</accession>
<feature type="compositionally biased region" description="Basic and acidic residues" evidence="8">
    <location>
        <begin position="15"/>
        <end position="30"/>
    </location>
</feature>
<comment type="cofactor">
    <cofactor evidence="1">
        <name>a divalent metal cation</name>
        <dbReference type="ChEBI" id="CHEBI:60240"/>
    </cofactor>
</comment>
<keyword evidence="4" id="KW-0540">Nuclease</keyword>
<proteinExistence type="inferred from homology"/>
<keyword evidence="6" id="KW-0378">Hydrolase</keyword>
<dbReference type="InterPro" id="IPR027806">
    <property type="entry name" value="HARBI1_dom"/>
</dbReference>
<comment type="caution">
    <text evidence="12">The sequence shown here is derived from an EMBL/GenBank/DDBJ whole genome shotgun (WGS) entry which is preliminary data.</text>
</comment>
<keyword evidence="9" id="KW-0472">Membrane</keyword>
<name>A0A9K3DFE0_HELAN</name>
<evidence type="ECO:0000256" key="3">
    <source>
        <dbReference type="ARBA" id="ARBA00006958"/>
    </source>
</evidence>
<dbReference type="AlphaFoldDB" id="A0A9K3DFE0"/>
<comment type="subcellular location">
    <subcellularLocation>
        <location evidence="2">Nucleus</location>
    </subcellularLocation>
</comment>
<feature type="domain" description="DDE Tnp4" evidence="10">
    <location>
        <begin position="329"/>
        <end position="491"/>
    </location>
</feature>
<dbReference type="GO" id="GO:0004518">
    <property type="term" value="F:nuclease activity"/>
    <property type="evidence" value="ECO:0007669"/>
    <property type="project" value="UniProtKB-KW"/>
</dbReference>
<reference evidence="12" key="2">
    <citation type="submission" date="2020-06" db="EMBL/GenBank/DDBJ databases">
        <title>Helianthus annuus Genome sequencing and assembly Release 2.</title>
        <authorList>
            <person name="Gouzy J."/>
            <person name="Langlade N."/>
            <person name="Munos S."/>
        </authorList>
    </citation>
    <scope>NUCLEOTIDE SEQUENCE</scope>
    <source>
        <tissue evidence="12">Leaves</tissue>
    </source>
</reference>
<feature type="domain" description="DUF8040" evidence="11">
    <location>
        <begin position="198"/>
        <end position="293"/>
    </location>
</feature>
<dbReference type="Proteomes" id="UP000215914">
    <property type="component" value="Unassembled WGS sequence"/>
</dbReference>
<evidence type="ECO:0000313" key="13">
    <source>
        <dbReference type="Proteomes" id="UP000215914"/>
    </source>
</evidence>
<dbReference type="Pfam" id="PF26138">
    <property type="entry name" value="DUF8040"/>
    <property type="match status" value="1"/>
</dbReference>
<keyword evidence="9" id="KW-1133">Transmembrane helix</keyword>
<dbReference type="GO" id="GO:0005634">
    <property type="term" value="C:nucleus"/>
    <property type="evidence" value="ECO:0007669"/>
    <property type="project" value="UniProtKB-SubCell"/>
</dbReference>
<dbReference type="EMBL" id="MNCJ02000332">
    <property type="protein sequence ID" value="KAF5754507.1"/>
    <property type="molecule type" value="Genomic_DNA"/>
</dbReference>
<evidence type="ECO:0000256" key="1">
    <source>
        <dbReference type="ARBA" id="ARBA00001968"/>
    </source>
</evidence>
<evidence type="ECO:0000313" key="12">
    <source>
        <dbReference type="EMBL" id="KAF5754507.1"/>
    </source>
</evidence>